<feature type="domain" description="SHSP" evidence="5">
    <location>
        <begin position="30"/>
        <end position="147"/>
    </location>
</feature>
<evidence type="ECO:0000256" key="4">
    <source>
        <dbReference type="SAM" id="MobiDB-lite"/>
    </source>
</evidence>
<accession>A0A4R5QGS7</accession>
<dbReference type="InterPro" id="IPR008978">
    <property type="entry name" value="HSP20-like_chaperone"/>
</dbReference>
<feature type="compositionally biased region" description="Polar residues" evidence="4">
    <location>
        <begin position="157"/>
        <end position="168"/>
    </location>
</feature>
<evidence type="ECO:0000313" key="7">
    <source>
        <dbReference type="Proteomes" id="UP000295096"/>
    </source>
</evidence>
<dbReference type="CDD" id="cd06470">
    <property type="entry name" value="ACD_IbpA-B_like"/>
    <property type="match status" value="1"/>
</dbReference>
<comment type="similarity">
    <text evidence="2 3">Belongs to the small heat shock protein (HSP20) family.</text>
</comment>
<reference evidence="6 7" key="1">
    <citation type="journal article" date="2016" name="J. Microbiol.">
        <title>Dankookia rubra gen. nov., sp. nov., an alphaproteobacterium isolated from sediment of a shallow stream.</title>
        <authorList>
            <person name="Kim W.H."/>
            <person name="Kim D.H."/>
            <person name="Kang K."/>
            <person name="Ahn T.Y."/>
        </authorList>
    </citation>
    <scope>NUCLEOTIDE SEQUENCE [LARGE SCALE GENOMIC DNA]</scope>
    <source>
        <strain evidence="6 7">JCM30602</strain>
    </source>
</reference>
<dbReference type="InterPro" id="IPR002068">
    <property type="entry name" value="A-crystallin/Hsp20_dom"/>
</dbReference>
<dbReference type="Gene3D" id="2.60.40.790">
    <property type="match status" value="1"/>
</dbReference>
<keyword evidence="1" id="KW-0346">Stress response</keyword>
<evidence type="ECO:0000259" key="5">
    <source>
        <dbReference type="PROSITE" id="PS01031"/>
    </source>
</evidence>
<evidence type="ECO:0000256" key="1">
    <source>
        <dbReference type="ARBA" id="ARBA00023016"/>
    </source>
</evidence>
<evidence type="ECO:0000256" key="2">
    <source>
        <dbReference type="PROSITE-ProRule" id="PRU00285"/>
    </source>
</evidence>
<dbReference type="RefSeq" id="WP_133289073.1">
    <property type="nucleotide sequence ID" value="NZ_SMSJ01000014.1"/>
</dbReference>
<dbReference type="OrthoDB" id="9810618at2"/>
<dbReference type="InterPro" id="IPR037913">
    <property type="entry name" value="ACD_IbpA/B"/>
</dbReference>
<dbReference type="AlphaFoldDB" id="A0A4R5QGS7"/>
<comment type="caution">
    <text evidence="6">The sequence shown here is derived from an EMBL/GenBank/DDBJ whole genome shotgun (WGS) entry which is preliminary data.</text>
</comment>
<dbReference type="Proteomes" id="UP000295096">
    <property type="component" value="Unassembled WGS sequence"/>
</dbReference>
<evidence type="ECO:0000256" key="3">
    <source>
        <dbReference type="RuleBase" id="RU003616"/>
    </source>
</evidence>
<keyword evidence="7" id="KW-1185">Reference proteome</keyword>
<organism evidence="6 7">
    <name type="scientific">Dankookia rubra</name>
    <dbReference type="NCBI Taxonomy" id="1442381"/>
    <lineage>
        <taxon>Bacteria</taxon>
        <taxon>Pseudomonadati</taxon>
        <taxon>Pseudomonadota</taxon>
        <taxon>Alphaproteobacteria</taxon>
        <taxon>Acetobacterales</taxon>
        <taxon>Roseomonadaceae</taxon>
        <taxon>Dankookia</taxon>
    </lineage>
</organism>
<protein>
    <submittedName>
        <fullName evidence="6">Hsp20 family protein</fullName>
    </submittedName>
</protein>
<dbReference type="PANTHER" id="PTHR47062">
    <property type="match status" value="1"/>
</dbReference>
<evidence type="ECO:0000313" key="6">
    <source>
        <dbReference type="EMBL" id="TDH62133.1"/>
    </source>
</evidence>
<dbReference type="PANTHER" id="PTHR47062:SF1">
    <property type="entry name" value="SMALL HEAT SHOCK PROTEIN IBPA"/>
    <property type="match status" value="1"/>
</dbReference>
<dbReference type="PROSITE" id="PS01031">
    <property type="entry name" value="SHSP"/>
    <property type="match status" value="1"/>
</dbReference>
<gene>
    <name evidence="6" type="ORF">E2C06_13225</name>
</gene>
<dbReference type="Pfam" id="PF00011">
    <property type="entry name" value="HSP20"/>
    <property type="match status" value="1"/>
</dbReference>
<proteinExistence type="inferred from homology"/>
<dbReference type="SUPFAM" id="SSF49764">
    <property type="entry name" value="HSP20-like chaperones"/>
    <property type="match status" value="1"/>
</dbReference>
<name>A0A4R5QGS7_9PROT</name>
<dbReference type="EMBL" id="SMSJ01000014">
    <property type="protein sequence ID" value="TDH62133.1"/>
    <property type="molecule type" value="Genomic_DNA"/>
</dbReference>
<sequence>MRTEYDFSPLFRSTVGFDRMFDLLQHAAHGGVDENYPPYDIERTGEDSYRVTLAVAGFKPDDLNVVAQQNMLVVTGERRSRAEASGGEQQRQVLHRGIAGRSFERRFELADHVKVASADLADGLLTIELKREIPEAMRPRRIEVGSAGNNVLRGPQPQRQVEGQAQVA</sequence>
<feature type="region of interest" description="Disordered" evidence="4">
    <location>
        <begin position="144"/>
        <end position="168"/>
    </location>
</feature>